<sequence>MQIMANTVEQTSASLSVVADSDAGSSQKTSLTLGVVKASSFIPVVNPASHIDPALGIVVVEKYGSDGAVADQYPTAHMLQQYSLFGFSSGSDT</sequence>
<keyword evidence="2" id="KW-1185">Reference proteome</keyword>
<accession>A0ABX0JRF1</accession>
<protein>
    <submittedName>
        <fullName evidence="1">Uncharacterized protein</fullName>
    </submittedName>
</protein>
<name>A0ABX0JRF1_9PROT</name>
<evidence type="ECO:0000313" key="1">
    <source>
        <dbReference type="EMBL" id="NHN85384.1"/>
    </source>
</evidence>
<comment type="caution">
    <text evidence="1">The sequence shown here is derived from an EMBL/GenBank/DDBJ whole genome shotgun (WGS) entry which is preliminary data.</text>
</comment>
<dbReference type="EMBL" id="WOTB01000015">
    <property type="protein sequence ID" value="NHN85384.1"/>
    <property type="molecule type" value="Genomic_DNA"/>
</dbReference>
<proteinExistence type="predicted"/>
<gene>
    <name evidence="1" type="ORF">GOB93_12135</name>
</gene>
<organism evidence="1 2">
    <name type="scientific">Acetobacter musti</name>
    <dbReference type="NCBI Taxonomy" id="864732"/>
    <lineage>
        <taxon>Bacteria</taxon>
        <taxon>Pseudomonadati</taxon>
        <taxon>Pseudomonadota</taxon>
        <taxon>Alphaproteobacteria</taxon>
        <taxon>Acetobacterales</taxon>
        <taxon>Acetobacteraceae</taxon>
        <taxon>Acetobacter</taxon>
    </lineage>
</organism>
<reference evidence="1 2" key="1">
    <citation type="journal article" date="2020" name="Int. J. Syst. Evol. Microbiol.">
        <title>Novel acetic acid bacteria from cider fermentations: Acetobacter conturbans sp. nov. and Acetobacter fallax sp. nov.</title>
        <authorList>
            <person name="Sombolestani A.S."/>
            <person name="Cleenwerck I."/>
            <person name="Cnockaert M."/>
            <person name="Borremans W."/>
            <person name="Wieme A.D."/>
            <person name="De Vuyst L."/>
            <person name="Vandamme P."/>
        </authorList>
    </citation>
    <scope>NUCLEOTIDE SEQUENCE [LARGE SCALE GENOMIC DNA]</scope>
    <source>
        <strain evidence="1 2">LMG 30640</strain>
    </source>
</reference>
<evidence type="ECO:0000313" key="2">
    <source>
        <dbReference type="Proteomes" id="UP000635278"/>
    </source>
</evidence>
<dbReference type="Proteomes" id="UP000635278">
    <property type="component" value="Unassembled WGS sequence"/>
</dbReference>